<organism evidence="2">
    <name type="scientific">Arundo donax</name>
    <name type="common">Giant reed</name>
    <name type="synonym">Donax arundinaceus</name>
    <dbReference type="NCBI Taxonomy" id="35708"/>
    <lineage>
        <taxon>Eukaryota</taxon>
        <taxon>Viridiplantae</taxon>
        <taxon>Streptophyta</taxon>
        <taxon>Embryophyta</taxon>
        <taxon>Tracheophyta</taxon>
        <taxon>Spermatophyta</taxon>
        <taxon>Magnoliopsida</taxon>
        <taxon>Liliopsida</taxon>
        <taxon>Poales</taxon>
        <taxon>Poaceae</taxon>
        <taxon>PACMAD clade</taxon>
        <taxon>Arundinoideae</taxon>
        <taxon>Arundineae</taxon>
        <taxon>Arundo</taxon>
    </lineage>
</organism>
<feature type="chain" id="PRO_5002046616" evidence="1">
    <location>
        <begin position="26"/>
        <end position="61"/>
    </location>
</feature>
<keyword evidence="1" id="KW-0732">Signal</keyword>
<dbReference type="AlphaFoldDB" id="A0A0A9DU93"/>
<reference evidence="2" key="2">
    <citation type="journal article" date="2015" name="Data Brief">
        <title>Shoot transcriptome of the giant reed, Arundo donax.</title>
        <authorList>
            <person name="Barrero R.A."/>
            <person name="Guerrero F.D."/>
            <person name="Moolhuijzen P."/>
            <person name="Goolsby J.A."/>
            <person name="Tidwell J."/>
            <person name="Bellgard S.E."/>
            <person name="Bellgard M.I."/>
        </authorList>
    </citation>
    <scope>NUCLEOTIDE SEQUENCE</scope>
    <source>
        <tissue evidence="2">Shoot tissue taken approximately 20 cm above the soil surface</tissue>
    </source>
</reference>
<name>A0A0A9DU93_ARUDO</name>
<protein>
    <submittedName>
        <fullName evidence="2">Uncharacterized protein</fullName>
    </submittedName>
</protein>
<accession>A0A0A9DU93</accession>
<evidence type="ECO:0000256" key="1">
    <source>
        <dbReference type="SAM" id="SignalP"/>
    </source>
</evidence>
<feature type="signal peptide" evidence="1">
    <location>
        <begin position="1"/>
        <end position="25"/>
    </location>
</feature>
<dbReference type="EMBL" id="GBRH01207622">
    <property type="protein sequence ID" value="JAD90273.1"/>
    <property type="molecule type" value="Transcribed_RNA"/>
</dbReference>
<reference evidence="2" key="1">
    <citation type="submission" date="2014-09" db="EMBL/GenBank/DDBJ databases">
        <authorList>
            <person name="Magalhaes I.L.F."/>
            <person name="Oliveira U."/>
            <person name="Santos F.R."/>
            <person name="Vidigal T.H.D.A."/>
            <person name="Brescovit A.D."/>
            <person name="Santos A.J."/>
        </authorList>
    </citation>
    <scope>NUCLEOTIDE SEQUENCE</scope>
    <source>
        <tissue evidence="2">Shoot tissue taken approximately 20 cm above the soil surface</tissue>
    </source>
</reference>
<evidence type="ECO:0000313" key="2">
    <source>
        <dbReference type="EMBL" id="JAD90273.1"/>
    </source>
</evidence>
<proteinExistence type="predicted"/>
<sequence>MFQSRNRNWRLRLLFSMTSSSVIVSFPLQLQDTPIKSRFFKNSHPRAPDPTMNILASCSFF</sequence>